<proteinExistence type="predicted"/>
<dbReference type="AlphaFoldDB" id="A0A227J7A0"/>
<dbReference type="EMBL" id="NIXT01001666">
    <property type="protein sequence ID" value="OXE30991.1"/>
    <property type="molecule type" value="Genomic_DNA"/>
</dbReference>
<sequence>MEFTELDRNALYDIWMSQKAKMHITQMEMAKRLGLSLHEFSGL</sequence>
<protein>
    <submittedName>
        <fullName evidence="1">Transcriptional regulator</fullName>
    </submittedName>
</protein>
<feature type="non-terminal residue" evidence="1">
    <location>
        <position position="43"/>
    </location>
</feature>
<dbReference type="InterPro" id="IPR010982">
    <property type="entry name" value="Lambda_DNA-bd_dom_sf"/>
</dbReference>
<evidence type="ECO:0000313" key="2">
    <source>
        <dbReference type="Proteomes" id="UP000214596"/>
    </source>
</evidence>
<accession>A0A227J7A0</accession>
<dbReference type="GO" id="GO:0003677">
    <property type="term" value="F:DNA binding"/>
    <property type="evidence" value="ECO:0007669"/>
    <property type="project" value="InterPro"/>
</dbReference>
<organism evidence="1 2">
    <name type="scientific">Vibrio parahaemolyticus</name>
    <dbReference type="NCBI Taxonomy" id="670"/>
    <lineage>
        <taxon>Bacteria</taxon>
        <taxon>Pseudomonadati</taxon>
        <taxon>Pseudomonadota</taxon>
        <taxon>Gammaproteobacteria</taxon>
        <taxon>Vibrionales</taxon>
        <taxon>Vibrionaceae</taxon>
        <taxon>Vibrio</taxon>
    </lineage>
</organism>
<dbReference type="Proteomes" id="UP000214596">
    <property type="component" value="Unassembled WGS sequence"/>
</dbReference>
<reference evidence="1 2" key="1">
    <citation type="journal article" date="2017" name="Appl. Environ. Microbiol.">
        <title>Parallel evolution of two clades of a major Atlantic endemic Vibrio parahaemolyticus pathogen lineage by independent acquisition of related pathogenicity islands.</title>
        <authorList>
            <person name="Xu F."/>
            <person name="Gonzalez-Escalona N."/>
            <person name="Drees K.P."/>
            <person name="Sebra R.P."/>
            <person name="Cooper V.S."/>
            <person name="Jones S.H."/>
            <person name="Whistler C.A."/>
        </authorList>
    </citation>
    <scope>NUCLEOTIDE SEQUENCE [LARGE SCALE GENOMIC DNA]</scope>
    <source>
        <strain evidence="1 2">MAVP-3</strain>
    </source>
</reference>
<name>A0A227J7A0_VIBPH</name>
<gene>
    <name evidence="1" type="ORF">CA163_20470</name>
</gene>
<evidence type="ECO:0000313" key="1">
    <source>
        <dbReference type="EMBL" id="OXE30991.1"/>
    </source>
</evidence>
<dbReference type="SUPFAM" id="SSF47413">
    <property type="entry name" value="lambda repressor-like DNA-binding domains"/>
    <property type="match status" value="1"/>
</dbReference>
<comment type="caution">
    <text evidence="1">The sequence shown here is derived from an EMBL/GenBank/DDBJ whole genome shotgun (WGS) entry which is preliminary data.</text>
</comment>